<proteinExistence type="predicted"/>
<dbReference type="Gene3D" id="2.40.50.90">
    <property type="match status" value="1"/>
</dbReference>
<evidence type="ECO:0000313" key="2">
    <source>
        <dbReference type="Proteomes" id="UP000253727"/>
    </source>
</evidence>
<dbReference type="OrthoDB" id="7469880at2"/>
<dbReference type="InterPro" id="IPR035437">
    <property type="entry name" value="SNase_OB-fold_sf"/>
</dbReference>
<protein>
    <recommendedName>
        <fullName evidence="3">TNase-like domain-containing protein</fullName>
    </recommendedName>
</protein>
<evidence type="ECO:0008006" key="3">
    <source>
        <dbReference type="Google" id="ProtNLM"/>
    </source>
</evidence>
<gene>
    <name evidence="1" type="ORF">HME9302_00148</name>
</gene>
<evidence type="ECO:0000313" key="1">
    <source>
        <dbReference type="EMBL" id="RDC58971.1"/>
    </source>
</evidence>
<accession>A0A369Q237</accession>
<dbReference type="Proteomes" id="UP000253727">
    <property type="component" value="Unassembled WGS sequence"/>
</dbReference>
<dbReference type="EMBL" id="QBKA01000002">
    <property type="protein sequence ID" value="RDC58971.1"/>
    <property type="molecule type" value="Genomic_DNA"/>
</dbReference>
<sequence length="172" mass="19076">MRRLLPPRRFWRYALLLGTFLAAGWWFAGWQTDGDDWREVTARYPVCGQDRVPRGPAPRGCVIDGDTLAIGFGKDARRIRLTGFDAPELDGACPAERAKAALARTTLSRWLSAGPFLLDGGAEPPRDRYGRELRSARRITADGSEEWLADAMVDAGLAREDSWETPAGWCPA</sequence>
<comment type="caution">
    <text evidence="1">The sequence shown here is derived from an EMBL/GenBank/DDBJ whole genome shotgun (WGS) entry which is preliminary data.</text>
</comment>
<keyword evidence="2" id="KW-1185">Reference proteome</keyword>
<reference evidence="1 2" key="1">
    <citation type="submission" date="2018-04" db="EMBL/GenBank/DDBJ databases">
        <title>Altererythrobacter sp. HME9302 genome sequencing and assembly.</title>
        <authorList>
            <person name="Kang H."/>
            <person name="Kim H."/>
            <person name="Joh K."/>
        </authorList>
    </citation>
    <scope>NUCLEOTIDE SEQUENCE [LARGE SCALE GENOMIC DNA]</scope>
    <source>
        <strain evidence="1 2">HME9302</strain>
    </source>
</reference>
<dbReference type="SUPFAM" id="SSF50199">
    <property type="entry name" value="Staphylococcal nuclease"/>
    <property type="match status" value="1"/>
</dbReference>
<name>A0A369Q237_9SPHN</name>
<dbReference type="AlphaFoldDB" id="A0A369Q237"/>
<dbReference type="RefSeq" id="WP_115365408.1">
    <property type="nucleotide sequence ID" value="NZ_QBKA01000002.1"/>
</dbReference>
<organism evidence="1 2">
    <name type="scientific">Alteripontixanthobacter maritimus</name>
    <dbReference type="NCBI Taxonomy" id="2161824"/>
    <lineage>
        <taxon>Bacteria</taxon>
        <taxon>Pseudomonadati</taxon>
        <taxon>Pseudomonadota</taxon>
        <taxon>Alphaproteobacteria</taxon>
        <taxon>Sphingomonadales</taxon>
        <taxon>Erythrobacteraceae</taxon>
        <taxon>Alteripontixanthobacter</taxon>
    </lineage>
</organism>